<sequence length="112" mass="12694">MSNRGNRNRKNPKWERGARERSQPRKGASQRLEDINNLKDRIIELCRGTAESNPMGAIVLMRYATASPMQAEMTTAIGTSRGRRTRTRHRGDSARSFECPKSLRDGSSFVRS</sequence>
<feature type="region of interest" description="Disordered" evidence="1">
    <location>
        <begin position="73"/>
        <end position="112"/>
    </location>
</feature>
<proteinExistence type="predicted"/>
<organism evidence="3">
    <name type="scientific">Candidatus Kentrum sp. TC</name>
    <dbReference type="NCBI Taxonomy" id="2126339"/>
    <lineage>
        <taxon>Bacteria</taxon>
        <taxon>Pseudomonadati</taxon>
        <taxon>Pseudomonadota</taxon>
        <taxon>Gammaproteobacteria</taxon>
        <taxon>Candidatus Kentrum</taxon>
    </lineage>
</organism>
<gene>
    <name evidence="2" type="ORF">BECKTC1821E_GA0114239_102212</name>
    <name evidence="3" type="ORF">BECKTC1821F_GA0114240_101642</name>
</gene>
<evidence type="ECO:0000256" key="1">
    <source>
        <dbReference type="SAM" id="MobiDB-lite"/>
    </source>
</evidence>
<feature type="compositionally biased region" description="Basic residues" evidence="1">
    <location>
        <begin position="1"/>
        <end position="11"/>
    </location>
</feature>
<evidence type="ECO:0000313" key="3">
    <source>
        <dbReference type="EMBL" id="VFK57300.1"/>
    </source>
</evidence>
<feature type="compositionally biased region" description="Basic and acidic residues" evidence="1">
    <location>
        <begin position="12"/>
        <end position="23"/>
    </location>
</feature>
<dbReference type="EMBL" id="CAADFT010000022">
    <property type="protein sequence ID" value="VFK42912.1"/>
    <property type="molecule type" value="Genomic_DNA"/>
</dbReference>
<reference evidence="3" key="1">
    <citation type="submission" date="2019-02" db="EMBL/GenBank/DDBJ databases">
        <authorList>
            <person name="Gruber-Vodicka R. H."/>
            <person name="Seah K. B. B."/>
        </authorList>
    </citation>
    <scope>NUCLEOTIDE SEQUENCE</scope>
    <source>
        <strain evidence="2">BECK_BZ125</strain>
        <strain evidence="3">BECK_BZ126</strain>
    </source>
</reference>
<dbReference type="EMBL" id="CAADFW010000016">
    <property type="protein sequence ID" value="VFK57300.1"/>
    <property type="molecule type" value="Genomic_DNA"/>
</dbReference>
<dbReference type="AlphaFoldDB" id="A0A450ZU32"/>
<accession>A0A450ZU32</accession>
<feature type="region of interest" description="Disordered" evidence="1">
    <location>
        <begin position="1"/>
        <end position="33"/>
    </location>
</feature>
<protein>
    <submittedName>
        <fullName evidence="3">Uncharacterized protein</fullName>
    </submittedName>
</protein>
<name>A0A450ZU32_9GAMM</name>
<evidence type="ECO:0000313" key="2">
    <source>
        <dbReference type="EMBL" id="VFK42912.1"/>
    </source>
</evidence>